<dbReference type="AlphaFoldDB" id="A0A9P6FC32"/>
<keyword evidence="2" id="KW-1185">Reference proteome</keyword>
<accession>A0A9P6FC32</accession>
<evidence type="ECO:0000313" key="2">
    <source>
        <dbReference type="Proteomes" id="UP000723463"/>
    </source>
</evidence>
<evidence type="ECO:0000313" key="1">
    <source>
        <dbReference type="EMBL" id="KAF9546720.1"/>
    </source>
</evidence>
<dbReference type="EMBL" id="JAAAXW010000052">
    <property type="protein sequence ID" value="KAF9546720.1"/>
    <property type="molecule type" value="Genomic_DNA"/>
</dbReference>
<sequence>MDSCQVYFIKVTHTGRHAGVVEAYNLSLGLDDIRHLGGWSIGQMEAFYAPRNPDTAIILKLDCQHRTLINRLITARPDIFENEEFLAFKAKPQQKISDHENHANFFPKEVPVNSDNIVGALKGLADKIQQSNTQMDVFRSTLNDDRLSDRQRQQAQLQYRQHGWQLAQYHQESQMLSYQRTTMPLLRPHPPSPQWRDFQQQQQSEWQQLTCLRTFDLSALL</sequence>
<gene>
    <name evidence="1" type="ORF">EC957_009480</name>
</gene>
<protein>
    <submittedName>
        <fullName evidence="1">Uncharacterized protein</fullName>
    </submittedName>
</protein>
<comment type="caution">
    <text evidence="1">The sequence shown here is derived from an EMBL/GenBank/DDBJ whole genome shotgun (WGS) entry which is preliminary data.</text>
</comment>
<dbReference type="Proteomes" id="UP000723463">
    <property type="component" value="Unassembled WGS sequence"/>
</dbReference>
<name>A0A9P6FC32_9FUNG</name>
<reference evidence="1" key="1">
    <citation type="journal article" date="2020" name="Fungal Divers.">
        <title>Resolving the Mortierellaceae phylogeny through synthesis of multi-gene phylogenetics and phylogenomics.</title>
        <authorList>
            <person name="Vandepol N."/>
            <person name="Liber J."/>
            <person name="Desiro A."/>
            <person name="Na H."/>
            <person name="Kennedy M."/>
            <person name="Barry K."/>
            <person name="Grigoriev I.V."/>
            <person name="Miller A.N."/>
            <person name="O'Donnell K."/>
            <person name="Stajich J.E."/>
            <person name="Bonito G."/>
        </authorList>
    </citation>
    <scope>NUCLEOTIDE SEQUENCE</scope>
    <source>
        <strain evidence="1">NRRL 2591</strain>
    </source>
</reference>
<proteinExistence type="predicted"/>
<organism evidence="1 2">
    <name type="scientific">Mortierella hygrophila</name>
    <dbReference type="NCBI Taxonomy" id="979708"/>
    <lineage>
        <taxon>Eukaryota</taxon>
        <taxon>Fungi</taxon>
        <taxon>Fungi incertae sedis</taxon>
        <taxon>Mucoromycota</taxon>
        <taxon>Mortierellomycotina</taxon>
        <taxon>Mortierellomycetes</taxon>
        <taxon>Mortierellales</taxon>
        <taxon>Mortierellaceae</taxon>
        <taxon>Mortierella</taxon>
    </lineage>
</organism>